<dbReference type="InterPro" id="IPR018511">
    <property type="entry name" value="Hemolysin-typ_Ca-bd_CS"/>
</dbReference>
<dbReference type="Gene3D" id="2.160.20.160">
    <property type="match status" value="1"/>
</dbReference>
<feature type="compositionally biased region" description="Gly residues" evidence="3">
    <location>
        <begin position="83"/>
        <end position="111"/>
    </location>
</feature>
<dbReference type="PANTHER" id="PTHR38340">
    <property type="entry name" value="S-LAYER PROTEIN"/>
    <property type="match status" value="1"/>
</dbReference>
<evidence type="ECO:0000256" key="2">
    <source>
        <dbReference type="ARBA" id="ARBA00022525"/>
    </source>
</evidence>
<sequence length="672" mass="67138">MSTRTRSGAAAVLAGGLLSSMPLGILPAEAAGPRCMGERATLVGTPARDVLIGGDGPDVIWGAGGKDTIDGGGGQDLICGGAGKDTIDGGPGSDGVTGGAGDDTIRTGGGQEDQAWGDGGTDTMTAESAGASLAAGKGDDILLAQAKDVGLLGEEGNDRIRAEKPGAMIDGMWGNDRIVLLKPTELVVGGPGIDTIRGSNTDDGSPEQPILGGAGNDIIFMNAGTDFVDGGEGDDTIDLGTGTNGFARGGPGVDTMSSAAIGSGLYGEGGADVMVARAPGMLMTGGDDDDTLTGSRHNDTIDGDAGVDTIHAGEGTDEVNGGDGGDRIVVNGGEKHTIRAGPGDDTVDYGPALAGIIEAGSGNDVVRSIAEGVGILGEEGDDKVLVTGMGSLMVGGPDNDTLEGSAFADHVEGSEGNDTITLNHGDDTDVDGGAGNDSIDGGAGNDVLTGGGDDDGLLGGEGDDQLLGGDGKDTCLGGAGHDTCNGGPLGTDGLSPDDPDTCGDDVEVKRNCKGNPRARWFGRAAGTLSHGGVKETWSTSYTLETVVADYYWAAETTIVWSVGGTDSRGCSYTGRATIPGRAGLTVWDTTSYAHEVHRVAGTTVPVTVSCPGRQPETVPYHPMNTNAAEVDDELIVEPGLEISGDNSYVPTNTTDGLASWSWSLSTTPLQPS</sequence>
<dbReference type="Proteomes" id="UP001204524">
    <property type="component" value="Unassembled WGS sequence"/>
</dbReference>
<comment type="caution">
    <text evidence="4">The sequence shown here is derived from an EMBL/GenBank/DDBJ whole genome shotgun (WGS) entry which is preliminary data.</text>
</comment>
<proteinExistence type="predicted"/>
<dbReference type="Gene3D" id="2.150.10.10">
    <property type="entry name" value="Serralysin-like metalloprotease, C-terminal"/>
    <property type="match status" value="3"/>
</dbReference>
<dbReference type="InterPro" id="IPR050557">
    <property type="entry name" value="RTX_toxin/Mannuronan_C5-epim"/>
</dbReference>
<evidence type="ECO:0000313" key="4">
    <source>
        <dbReference type="EMBL" id="MCP3421904.1"/>
    </source>
</evidence>
<accession>A0ABT1KX13</accession>
<feature type="compositionally biased region" description="Acidic residues" evidence="3">
    <location>
        <begin position="452"/>
        <end position="464"/>
    </location>
</feature>
<protein>
    <recommendedName>
        <fullName evidence="6">Calcium-binding protein</fullName>
    </recommendedName>
</protein>
<evidence type="ECO:0000256" key="3">
    <source>
        <dbReference type="SAM" id="MobiDB-lite"/>
    </source>
</evidence>
<gene>
    <name evidence="4" type="ORF">NCI01_08870</name>
</gene>
<dbReference type="Pfam" id="PF00353">
    <property type="entry name" value="HemolysinCabind"/>
    <property type="match status" value="8"/>
</dbReference>
<dbReference type="EMBL" id="JANARS010000003">
    <property type="protein sequence ID" value="MCP3421904.1"/>
    <property type="molecule type" value="Genomic_DNA"/>
</dbReference>
<reference evidence="4 5" key="1">
    <citation type="submission" date="2022-06" db="EMBL/GenBank/DDBJ databases">
        <authorList>
            <person name="So Y."/>
        </authorList>
    </citation>
    <scope>NUCLEOTIDE SEQUENCE [LARGE SCALE GENOMIC DNA]</scope>
    <source>
        <strain evidence="4 5">STR3</strain>
    </source>
</reference>
<feature type="region of interest" description="Disordered" evidence="3">
    <location>
        <begin position="412"/>
        <end position="464"/>
    </location>
</feature>
<evidence type="ECO:0000256" key="1">
    <source>
        <dbReference type="ARBA" id="ARBA00004613"/>
    </source>
</evidence>
<evidence type="ECO:0000313" key="5">
    <source>
        <dbReference type="Proteomes" id="UP001204524"/>
    </source>
</evidence>
<dbReference type="PRINTS" id="PR00313">
    <property type="entry name" value="CABNDNGRPT"/>
</dbReference>
<evidence type="ECO:0008006" key="6">
    <source>
        <dbReference type="Google" id="ProtNLM"/>
    </source>
</evidence>
<name>A0ABT1KX13_9ACTN</name>
<dbReference type="SUPFAM" id="SSF51120">
    <property type="entry name" value="beta-Roll"/>
    <property type="match status" value="3"/>
</dbReference>
<keyword evidence="5" id="KW-1185">Reference proteome</keyword>
<dbReference type="InterPro" id="IPR001343">
    <property type="entry name" value="Hemolysn_Ca-bd"/>
</dbReference>
<organism evidence="4 5">
    <name type="scientific">Nocardioides pinisoli</name>
    <dbReference type="NCBI Taxonomy" id="2950279"/>
    <lineage>
        <taxon>Bacteria</taxon>
        <taxon>Bacillati</taxon>
        <taxon>Actinomycetota</taxon>
        <taxon>Actinomycetes</taxon>
        <taxon>Propionibacteriales</taxon>
        <taxon>Nocardioidaceae</taxon>
        <taxon>Nocardioides</taxon>
    </lineage>
</organism>
<keyword evidence="2" id="KW-0964">Secreted</keyword>
<feature type="region of interest" description="Disordered" evidence="3">
    <location>
        <begin position="83"/>
        <end position="125"/>
    </location>
</feature>
<dbReference type="PROSITE" id="PS00330">
    <property type="entry name" value="HEMOLYSIN_CALCIUM"/>
    <property type="match status" value="5"/>
</dbReference>
<dbReference type="InterPro" id="IPR011049">
    <property type="entry name" value="Serralysin-like_metalloprot_C"/>
</dbReference>
<comment type="subcellular location">
    <subcellularLocation>
        <location evidence="1">Secreted</location>
    </subcellularLocation>
</comment>
<dbReference type="RefSeq" id="WP_254181114.1">
    <property type="nucleotide sequence ID" value="NZ_JANARS010000003.1"/>
</dbReference>
<dbReference type="PANTHER" id="PTHR38340:SF1">
    <property type="entry name" value="S-LAYER PROTEIN"/>
    <property type="match status" value="1"/>
</dbReference>